<feature type="compositionally biased region" description="Polar residues" evidence="1">
    <location>
        <begin position="53"/>
        <end position="62"/>
    </location>
</feature>
<reference evidence="2 3" key="1">
    <citation type="submission" date="2021-06" db="EMBL/GenBank/DDBJ databases">
        <title>Caerostris darwini draft genome.</title>
        <authorList>
            <person name="Kono N."/>
            <person name="Arakawa K."/>
        </authorList>
    </citation>
    <scope>NUCLEOTIDE SEQUENCE [LARGE SCALE GENOMIC DNA]</scope>
</reference>
<evidence type="ECO:0000256" key="1">
    <source>
        <dbReference type="SAM" id="MobiDB-lite"/>
    </source>
</evidence>
<evidence type="ECO:0000313" key="3">
    <source>
        <dbReference type="Proteomes" id="UP001054837"/>
    </source>
</evidence>
<protein>
    <submittedName>
        <fullName evidence="2">Uncharacterized protein</fullName>
    </submittedName>
</protein>
<keyword evidence="3" id="KW-1185">Reference proteome</keyword>
<gene>
    <name evidence="2" type="ORF">CDAR_487501</name>
</gene>
<sequence>MRQWCNDGNSLCILEWLGSGRYNQSSESFRWLIQYIPVVLSGRPGPERRDNSRTPGHSNKLTPRSAKNPVLPNINYAASKVGLNQKAALLRRELHTINWHSRSTINKSTEGPSPIVSTTPSRLDIFLGHYLFPQRNEGALPFLIKISLTAHYRL</sequence>
<dbReference type="EMBL" id="BPLQ01003322">
    <property type="protein sequence ID" value="GIX99625.1"/>
    <property type="molecule type" value="Genomic_DNA"/>
</dbReference>
<comment type="caution">
    <text evidence="2">The sequence shown here is derived from an EMBL/GenBank/DDBJ whole genome shotgun (WGS) entry which is preliminary data.</text>
</comment>
<feature type="region of interest" description="Disordered" evidence="1">
    <location>
        <begin position="43"/>
        <end position="67"/>
    </location>
</feature>
<dbReference type="AlphaFoldDB" id="A0AAV4PRQ9"/>
<dbReference type="Proteomes" id="UP001054837">
    <property type="component" value="Unassembled WGS sequence"/>
</dbReference>
<accession>A0AAV4PRQ9</accession>
<name>A0AAV4PRQ9_9ARAC</name>
<proteinExistence type="predicted"/>
<organism evidence="2 3">
    <name type="scientific">Caerostris darwini</name>
    <dbReference type="NCBI Taxonomy" id="1538125"/>
    <lineage>
        <taxon>Eukaryota</taxon>
        <taxon>Metazoa</taxon>
        <taxon>Ecdysozoa</taxon>
        <taxon>Arthropoda</taxon>
        <taxon>Chelicerata</taxon>
        <taxon>Arachnida</taxon>
        <taxon>Araneae</taxon>
        <taxon>Araneomorphae</taxon>
        <taxon>Entelegynae</taxon>
        <taxon>Araneoidea</taxon>
        <taxon>Araneidae</taxon>
        <taxon>Caerostris</taxon>
    </lineage>
</organism>
<evidence type="ECO:0000313" key="2">
    <source>
        <dbReference type="EMBL" id="GIX99625.1"/>
    </source>
</evidence>